<gene>
    <name evidence="2" type="ORF">MM415A00760_0012</name>
    <name evidence="1" type="ORF">MM415B00904_0034</name>
    <name evidence="3" type="ORF">TM448B01850_0003</name>
</gene>
<evidence type="ECO:0000313" key="1">
    <source>
        <dbReference type="EMBL" id="QJA61666.1"/>
    </source>
</evidence>
<reference evidence="3" key="1">
    <citation type="submission" date="2020-03" db="EMBL/GenBank/DDBJ databases">
        <title>The deep terrestrial virosphere.</title>
        <authorList>
            <person name="Holmfeldt K."/>
            <person name="Nilsson E."/>
            <person name="Simone D."/>
            <person name="Lopez-Fernandez M."/>
            <person name="Wu X."/>
            <person name="de Brujin I."/>
            <person name="Lundin D."/>
            <person name="Andersson A."/>
            <person name="Bertilsson S."/>
            <person name="Dopson M."/>
        </authorList>
    </citation>
    <scope>NUCLEOTIDE SEQUENCE</scope>
    <source>
        <strain evidence="2">MM415A00760</strain>
        <strain evidence="1">MM415B00904</strain>
        <strain evidence="3">TM448B01850</strain>
    </source>
</reference>
<evidence type="ECO:0000313" key="3">
    <source>
        <dbReference type="EMBL" id="QJI00159.1"/>
    </source>
</evidence>
<protein>
    <submittedName>
        <fullName evidence="3">Uncharacterized protein</fullName>
    </submittedName>
</protein>
<proteinExistence type="predicted"/>
<organism evidence="3">
    <name type="scientific">viral metagenome</name>
    <dbReference type="NCBI Taxonomy" id="1070528"/>
    <lineage>
        <taxon>unclassified sequences</taxon>
        <taxon>metagenomes</taxon>
        <taxon>organismal metagenomes</taxon>
    </lineage>
</organism>
<accession>A0A6M3XQI1</accession>
<evidence type="ECO:0000313" key="2">
    <source>
        <dbReference type="EMBL" id="QJA80224.1"/>
    </source>
</evidence>
<dbReference type="EMBL" id="MT144833">
    <property type="protein sequence ID" value="QJI00159.1"/>
    <property type="molecule type" value="Genomic_DNA"/>
</dbReference>
<dbReference type="EMBL" id="MT142412">
    <property type="protein sequence ID" value="QJA80224.1"/>
    <property type="molecule type" value="Genomic_DNA"/>
</dbReference>
<name>A0A6M3XQI1_9ZZZZ</name>
<dbReference type="EMBL" id="MT141448">
    <property type="protein sequence ID" value="QJA61666.1"/>
    <property type="molecule type" value="Genomic_DNA"/>
</dbReference>
<dbReference type="AlphaFoldDB" id="A0A6M3XQI1"/>
<sequence length="154" mass="15937">MASLYADNVTKVRAGGSGDNIVSDGFIKTVEKVWIDTYTVDAAIPSTSSLCIGKIPKGKKLTDVIVYLPVLSAAATTSTVYLSTAATTSVSTWGGALEALGSGSYAIATATISTVRLGQTKAFAEMPADVDLYIMIDPATTITAGTIKTIVKYT</sequence>